<feature type="domain" description="Gcp-like" evidence="9">
    <location>
        <begin position="25"/>
        <end position="310"/>
    </location>
</feature>
<dbReference type="CDD" id="cd24133">
    <property type="entry name" value="ASKHA_NBD_TsaD_bac"/>
    <property type="match status" value="1"/>
</dbReference>
<evidence type="ECO:0000256" key="6">
    <source>
        <dbReference type="ARBA" id="ARBA00023004"/>
    </source>
</evidence>
<dbReference type="PANTHER" id="PTHR11735">
    <property type="entry name" value="TRNA N6-ADENOSINE THREONYLCARBAMOYLTRANSFERASE"/>
    <property type="match status" value="1"/>
</dbReference>
<dbReference type="InterPro" id="IPR000905">
    <property type="entry name" value="Gcp-like_dom"/>
</dbReference>
<evidence type="ECO:0000256" key="7">
    <source>
        <dbReference type="ARBA" id="ARBA00023315"/>
    </source>
</evidence>
<evidence type="ECO:0000256" key="8">
    <source>
        <dbReference type="ARBA" id="ARBA00048117"/>
    </source>
</evidence>
<evidence type="ECO:0000256" key="4">
    <source>
        <dbReference type="ARBA" id="ARBA00022694"/>
    </source>
</evidence>
<accession>X1FP32</accession>
<keyword evidence="5" id="KW-0479">Metal-binding</keyword>
<dbReference type="EMBL" id="BARU01001452">
    <property type="protein sequence ID" value="GAH31124.1"/>
    <property type="molecule type" value="Genomic_DNA"/>
</dbReference>
<comment type="caution">
    <text evidence="10">The sequence shown here is derived from an EMBL/GenBank/DDBJ whole genome shotgun (WGS) entry which is preliminary data.</text>
</comment>
<reference evidence="10" key="1">
    <citation type="journal article" date="2014" name="Front. Microbiol.">
        <title>High frequency of phylogenetically diverse reductive dehalogenase-homologous genes in deep subseafloor sedimentary metagenomes.</title>
        <authorList>
            <person name="Kawai M."/>
            <person name="Futagami T."/>
            <person name="Toyoda A."/>
            <person name="Takaki Y."/>
            <person name="Nishi S."/>
            <person name="Hori S."/>
            <person name="Arai W."/>
            <person name="Tsubouchi T."/>
            <person name="Morono Y."/>
            <person name="Uchiyama I."/>
            <person name="Ito T."/>
            <person name="Fujiyama A."/>
            <person name="Inagaki F."/>
            <person name="Takami H."/>
        </authorList>
    </citation>
    <scope>NUCLEOTIDE SEQUENCE</scope>
    <source>
        <strain evidence="10">Expedition CK06-06</strain>
    </source>
</reference>
<dbReference type="PANTHER" id="PTHR11735:SF6">
    <property type="entry name" value="TRNA N6-ADENOSINE THREONYLCARBAMOYLTRANSFERASE, MITOCHONDRIAL"/>
    <property type="match status" value="1"/>
</dbReference>
<name>X1FP32_9ZZZZ</name>
<dbReference type="GO" id="GO:0061711">
    <property type="term" value="F:tRNA N(6)-L-threonylcarbamoyladenine synthase activity"/>
    <property type="evidence" value="ECO:0007669"/>
    <property type="project" value="UniProtKB-EC"/>
</dbReference>
<evidence type="ECO:0000313" key="10">
    <source>
        <dbReference type="EMBL" id="GAH31124.1"/>
    </source>
</evidence>
<evidence type="ECO:0000259" key="9">
    <source>
        <dbReference type="Pfam" id="PF00814"/>
    </source>
</evidence>
<evidence type="ECO:0000256" key="1">
    <source>
        <dbReference type="ARBA" id="ARBA00012156"/>
    </source>
</evidence>
<keyword evidence="4" id="KW-0819">tRNA processing</keyword>
<dbReference type="InterPro" id="IPR043129">
    <property type="entry name" value="ATPase_NBD"/>
</dbReference>
<evidence type="ECO:0000256" key="2">
    <source>
        <dbReference type="ARBA" id="ARBA00022490"/>
    </source>
</evidence>
<keyword evidence="3" id="KW-0808">Transferase</keyword>
<dbReference type="Pfam" id="PF00814">
    <property type="entry name" value="TsaD"/>
    <property type="match status" value="1"/>
</dbReference>
<dbReference type="HAMAP" id="MF_01445">
    <property type="entry name" value="TsaD"/>
    <property type="match status" value="1"/>
</dbReference>
<dbReference type="AlphaFoldDB" id="X1FP32"/>
<dbReference type="NCBIfam" id="TIGR00329">
    <property type="entry name" value="gcp_kae1"/>
    <property type="match status" value="1"/>
</dbReference>
<dbReference type="PRINTS" id="PR00789">
    <property type="entry name" value="OSIALOPTASE"/>
</dbReference>
<sequence length="340" mass="37285">MSDLIMGIETSCDETAAAIVEDGKKIISNVVASQINIHQKYGGVVPEIASRKHMEYIIPVIDKALDESEKKITDLSAIAVTYGPGLIGSLLVGLSVAKAMAYAQNIPLIGINHLEAHIYANFLEHNEIKSPFVCLIVSGGHTSLVYIRNFGEYKLLGQTKDDAAGEVFDKITKVLDLGYPGGPITERLAKEGEPSSIKFPRPLLNDGSYDFSFSGLKTAVIYYIKELKEKNKIIPVKDILSSFQQAVVDVLVEKTLRAVLEFKTKQIVLAGGVAANSSLRKEIKEKANLLNIKVFHPPTFLCTDNAAMVASAGYYKFKENKNSSLSIDAVSRLPLERKYY</sequence>
<dbReference type="NCBIfam" id="TIGR03723">
    <property type="entry name" value="T6A_TsaD_YgjD"/>
    <property type="match status" value="1"/>
</dbReference>
<evidence type="ECO:0000256" key="5">
    <source>
        <dbReference type="ARBA" id="ARBA00022723"/>
    </source>
</evidence>
<dbReference type="EC" id="2.3.1.234" evidence="1"/>
<dbReference type="InterPro" id="IPR022450">
    <property type="entry name" value="TsaD"/>
</dbReference>
<dbReference type="SUPFAM" id="SSF53067">
    <property type="entry name" value="Actin-like ATPase domain"/>
    <property type="match status" value="2"/>
</dbReference>
<comment type="catalytic activity">
    <reaction evidence="8">
        <text>L-threonylcarbamoyladenylate + adenosine(37) in tRNA = N(6)-L-threonylcarbamoyladenosine(37) in tRNA + AMP + H(+)</text>
        <dbReference type="Rhea" id="RHEA:37059"/>
        <dbReference type="Rhea" id="RHEA-COMP:10162"/>
        <dbReference type="Rhea" id="RHEA-COMP:10163"/>
        <dbReference type="ChEBI" id="CHEBI:15378"/>
        <dbReference type="ChEBI" id="CHEBI:73682"/>
        <dbReference type="ChEBI" id="CHEBI:74411"/>
        <dbReference type="ChEBI" id="CHEBI:74418"/>
        <dbReference type="ChEBI" id="CHEBI:456215"/>
        <dbReference type="EC" id="2.3.1.234"/>
    </reaction>
</comment>
<evidence type="ECO:0000256" key="3">
    <source>
        <dbReference type="ARBA" id="ARBA00022679"/>
    </source>
</evidence>
<keyword evidence="2" id="KW-0963">Cytoplasm</keyword>
<dbReference type="FunFam" id="3.30.420.40:FF:000040">
    <property type="entry name" value="tRNA N6-adenosine threonylcarbamoyltransferase"/>
    <property type="match status" value="1"/>
</dbReference>
<dbReference type="Gene3D" id="3.30.420.40">
    <property type="match status" value="2"/>
</dbReference>
<dbReference type="GO" id="GO:0046872">
    <property type="term" value="F:metal ion binding"/>
    <property type="evidence" value="ECO:0007669"/>
    <property type="project" value="UniProtKB-KW"/>
</dbReference>
<protein>
    <recommendedName>
        <fullName evidence="1">N(6)-L-threonylcarbamoyladenine synthase</fullName>
        <ecNumber evidence="1">2.3.1.234</ecNumber>
    </recommendedName>
</protein>
<organism evidence="10">
    <name type="scientific">marine sediment metagenome</name>
    <dbReference type="NCBI Taxonomy" id="412755"/>
    <lineage>
        <taxon>unclassified sequences</taxon>
        <taxon>metagenomes</taxon>
        <taxon>ecological metagenomes</taxon>
    </lineage>
</organism>
<dbReference type="FunFam" id="3.30.420.40:FF:000012">
    <property type="entry name" value="tRNA N6-adenosine threonylcarbamoyltransferase"/>
    <property type="match status" value="1"/>
</dbReference>
<dbReference type="GO" id="GO:0002949">
    <property type="term" value="P:tRNA threonylcarbamoyladenosine modification"/>
    <property type="evidence" value="ECO:0007669"/>
    <property type="project" value="InterPro"/>
</dbReference>
<keyword evidence="6" id="KW-0408">Iron</keyword>
<proteinExistence type="inferred from homology"/>
<gene>
    <name evidence="10" type="ORF">S03H2_03812</name>
</gene>
<keyword evidence="7" id="KW-0012">Acyltransferase</keyword>
<dbReference type="InterPro" id="IPR017861">
    <property type="entry name" value="KAE1/TsaD"/>
</dbReference>